<dbReference type="AlphaFoldDB" id="A0A0A3HZH0"/>
<evidence type="ECO:0000313" key="2">
    <source>
        <dbReference type="Proteomes" id="UP000030408"/>
    </source>
</evidence>
<reference evidence="1 2" key="1">
    <citation type="submission" date="2014-02" db="EMBL/GenBank/DDBJ databases">
        <title>Draft genome sequence of Lysinibacillus sinduriensis JCM 15800.</title>
        <authorList>
            <person name="Zhang F."/>
            <person name="Wang G."/>
            <person name="Zhang L."/>
        </authorList>
    </citation>
    <scope>NUCLEOTIDE SEQUENCE [LARGE SCALE GENOMIC DNA]</scope>
    <source>
        <strain evidence="1 2">JCM 15800</strain>
    </source>
</reference>
<sequence length="71" mass="8248">MIISDVVCEVDSCSMGNRYDAAKIYVVASRNTDEACRIEETDTKHLNKKRCHFFVKERNNKRLKLLNLSLL</sequence>
<dbReference type="EMBL" id="JPVO01000044">
    <property type="protein sequence ID" value="KGR76670.1"/>
    <property type="molecule type" value="Genomic_DNA"/>
</dbReference>
<dbReference type="OrthoDB" id="1681234at2"/>
<name>A0A0A3HZH0_9BACL</name>
<keyword evidence="2" id="KW-1185">Reference proteome</keyword>
<dbReference type="Proteomes" id="UP000030408">
    <property type="component" value="Unassembled WGS sequence"/>
</dbReference>
<gene>
    <name evidence="1" type="ORF">CD33_05795</name>
</gene>
<accession>A0A0A3HZH0</accession>
<evidence type="ECO:0000313" key="1">
    <source>
        <dbReference type="EMBL" id="KGR76670.1"/>
    </source>
</evidence>
<dbReference type="RefSeq" id="WP_036198868.1">
    <property type="nucleotide sequence ID" value="NZ_JPVO01000044.1"/>
</dbReference>
<organism evidence="1 2">
    <name type="scientific">Ureibacillus sinduriensis BLB-1 = JCM 15800</name>
    <dbReference type="NCBI Taxonomy" id="1384057"/>
    <lineage>
        <taxon>Bacteria</taxon>
        <taxon>Bacillati</taxon>
        <taxon>Bacillota</taxon>
        <taxon>Bacilli</taxon>
        <taxon>Bacillales</taxon>
        <taxon>Caryophanaceae</taxon>
        <taxon>Ureibacillus</taxon>
    </lineage>
</organism>
<comment type="caution">
    <text evidence="1">The sequence shown here is derived from an EMBL/GenBank/DDBJ whole genome shotgun (WGS) entry which is preliminary data.</text>
</comment>
<protein>
    <submittedName>
        <fullName evidence="1">Uncharacterized protein</fullName>
    </submittedName>
</protein>
<proteinExistence type="predicted"/>